<evidence type="ECO:0000259" key="16">
    <source>
        <dbReference type="PROSITE" id="PS50110"/>
    </source>
</evidence>
<evidence type="ECO:0000313" key="18">
    <source>
        <dbReference type="Proteomes" id="UP000596092"/>
    </source>
</evidence>
<keyword evidence="18" id="KW-1185">Reference proteome</keyword>
<dbReference type="SUPFAM" id="SSF52172">
    <property type="entry name" value="CheY-like"/>
    <property type="match status" value="2"/>
</dbReference>
<dbReference type="InterPro" id="IPR003594">
    <property type="entry name" value="HATPase_dom"/>
</dbReference>
<feature type="domain" description="Response regulatory" evidence="16">
    <location>
        <begin position="596"/>
        <end position="713"/>
    </location>
</feature>
<dbReference type="InterPro" id="IPR036097">
    <property type="entry name" value="HisK_dim/P_sf"/>
</dbReference>
<dbReference type="CDD" id="cd00082">
    <property type="entry name" value="HisKA"/>
    <property type="match status" value="1"/>
</dbReference>
<comment type="subcellular location">
    <subcellularLocation>
        <location evidence="2">Cell membrane</location>
        <topology evidence="2">Multi-pass membrane protein</topology>
    </subcellularLocation>
</comment>
<dbReference type="RefSeq" id="WP_199264376.1">
    <property type="nucleotide sequence ID" value="NZ_CP054140.1"/>
</dbReference>
<dbReference type="KEGG" id="dog:HP555_06580"/>
<evidence type="ECO:0000256" key="5">
    <source>
        <dbReference type="ARBA" id="ARBA00022553"/>
    </source>
</evidence>
<accession>A0A7T6AQJ9</accession>
<dbReference type="Gene3D" id="1.10.287.130">
    <property type="match status" value="1"/>
</dbReference>
<dbReference type="GO" id="GO:0005886">
    <property type="term" value="C:plasma membrane"/>
    <property type="evidence" value="ECO:0007669"/>
    <property type="project" value="UniProtKB-SubCell"/>
</dbReference>
<gene>
    <name evidence="17" type="ORF">HP555_06580</name>
</gene>
<evidence type="ECO:0000256" key="10">
    <source>
        <dbReference type="ARBA" id="ARBA00022840"/>
    </source>
</evidence>
<evidence type="ECO:0000256" key="8">
    <source>
        <dbReference type="ARBA" id="ARBA00022741"/>
    </source>
</evidence>
<dbReference type="PRINTS" id="PR00344">
    <property type="entry name" value="BCTRLSENSOR"/>
</dbReference>
<keyword evidence="8" id="KW-0547">Nucleotide-binding</keyword>
<dbReference type="InterPro" id="IPR004358">
    <property type="entry name" value="Sig_transdc_His_kin-like_C"/>
</dbReference>
<dbReference type="FunFam" id="3.30.565.10:FF:000010">
    <property type="entry name" value="Sensor histidine kinase RcsC"/>
    <property type="match status" value="1"/>
</dbReference>
<dbReference type="InterPro" id="IPR001789">
    <property type="entry name" value="Sig_transdc_resp-reg_receiver"/>
</dbReference>
<dbReference type="Gene3D" id="3.30.565.10">
    <property type="entry name" value="Histidine kinase-like ATPase, C-terminal domain"/>
    <property type="match status" value="1"/>
</dbReference>
<keyword evidence="9" id="KW-0418">Kinase</keyword>
<dbReference type="PANTHER" id="PTHR45339">
    <property type="entry name" value="HYBRID SIGNAL TRANSDUCTION HISTIDINE KINASE J"/>
    <property type="match status" value="1"/>
</dbReference>
<dbReference type="PANTHER" id="PTHR45339:SF1">
    <property type="entry name" value="HYBRID SIGNAL TRANSDUCTION HISTIDINE KINASE J"/>
    <property type="match status" value="1"/>
</dbReference>
<dbReference type="EC" id="2.7.13.3" evidence="3"/>
<dbReference type="EMBL" id="CP054140">
    <property type="protein sequence ID" value="QQG65555.1"/>
    <property type="molecule type" value="Genomic_DNA"/>
</dbReference>
<name>A0A7T6AQJ9_9BACT</name>
<keyword evidence="12" id="KW-0902">Two-component regulatory system</keyword>
<dbReference type="Pfam" id="PF02518">
    <property type="entry name" value="HATPase_c"/>
    <property type="match status" value="1"/>
</dbReference>
<dbReference type="InterPro" id="IPR036890">
    <property type="entry name" value="HATPase_C_sf"/>
</dbReference>
<dbReference type="SMART" id="SM00387">
    <property type="entry name" value="HATPase_c"/>
    <property type="match status" value="1"/>
</dbReference>
<dbReference type="Gene3D" id="3.40.50.2300">
    <property type="match status" value="2"/>
</dbReference>
<evidence type="ECO:0000256" key="13">
    <source>
        <dbReference type="ARBA" id="ARBA00023136"/>
    </source>
</evidence>
<proteinExistence type="predicted"/>
<evidence type="ECO:0000256" key="2">
    <source>
        <dbReference type="ARBA" id="ARBA00004651"/>
    </source>
</evidence>
<evidence type="ECO:0000259" key="15">
    <source>
        <dbReference type="PROSITE" id="PS50109"/>
    </source>
</evidence>
<evidence type="ECO:0000256" key="12">
    <source>
        <dbReference type="ARBA" id="ARBA00023012"/>
    </source>
</evidence>
<feature type="modified residue" description="4-aspartylphosphate" evidence="14">
    <location>
        <position position="647"/>
    </location>
</feature>
<feature type="domain" description="Histidine kinase" evidence="15">
    <location>
        <begin position="205"/>
        <end position="426"/>
    </location>
</feature>
<keyword evidence="5 14" id="KW-0597">Phosphoprotein</keyword>
<dbReference type="CDD" id="cd16922">
    <property type="entry name" value="HATPase_EvgS-ArcB-TorS-like"/>
    <property type="match status" value="1"/>
</dbReference>
<reference evidence="17 18" key="1">
    <citation type="submission" date="2020-05" db="EMBL/GenBank/DDBJ databases">
        <title>Complete genome of Desulfobulbus oligotrophicus.</title>
        <authorList>
            <person name="Podar M."/>
        </authorList>
    </citation>
    <scope>NUCLEOTIDE SEQUENCE [LARGE SCALE GENOMIC DNA]</scope>
    <source>
        <strain evidence="17 18">Prop6</strain>
    </source>
</reference>
<feature type="domain" description="Response regulatory" evidence="16">
    <location>
        <begin position="444"/>
        <end position="565"/>
    </location>
</feature>
<keyword evidence="7" id="KW-0812">Transmembrane</keyword>
<dbReference type="Pfam" id="PF00072">
    <property type="entry name" value="Response_reg"/>
    <property type="match status" value="2"/>
</dbReference>
<keyword evidence="6" id="KW-0808">Transferase</keyword>
<dbReference type="GO" id="GO:0000155">
    <property type="term" value="F:phosphorelay sensor kinase activity"/>
    <property type="evidence" value="ECO:0007669"/>
    <property type="project" value="InterPro"/>
</dbReference>
<evidence type="ECO:0000256" key="4">
    <source>
        <dbReference type="ARBA" id="ARBA00022475"/>
    </source>
</evidence>
<dbReference type="SMART" id="SM00448">
    <property type="entry name" value="REC"/>
    <property type="match status" value="2"/>
</dbReference>
<evidence type="ECO:0000256" key="9">
    <source>
        <dbReference type="ARBA" id="ARBA00022777"/>
    </source>
</evidence>
<evidence type="ECO:0000256" key="3">
    <source>
        <dbReference type="ARBA" id="ARBA00012438"/>
    </source>
</evidence>
<dbReference type="SUPFAM" id="SSF47384">
    <property type="entry name" value="Homodimeric domain of signal transducing histidine kinase"/>
    <property type="match status" value="1"/>
</dbReference>
<comment type="catalytic activity">
    <reaction evidence="1">
        <text>ATP + protein L-histidine = ADP + protein N-phospho-L-histidine.</text>
        <dbReference type="EC" id="2.7.13.3"/>
    </reaction>
</comment>
<keyword evidence="13" id="KW-0472">Membrane</keyword>
<dbReference type="PROSITE" id="PS50109">
    <property type="entry name" value="HIS_KIN"/>
    <property type="match status" value="1"/>
</dbReference>
<keyword evidence="10" id="KW-0067">ATP-binding</keyword>
<dbReference type="AlphaFoldDB" id="A0A7T6AQJ9"/>
<dbReference type="Pfam" id="PF00512">
    <property type="entry name" value="HisKA"/>
    <property type="match status" value="1"/>
</dbReference>
<dbReference type="GO" id="GO:0005524">
    <property type="term" value="F:ATP binding"/>
    <property type="evidence" value="ECO:0007669"/>
    <property type="project" value="UniProtKB-KW"/>
</dbReference>
<keyword evidence="4" id="KW-1003">Cell membrane</keyword>
<evidence type="ECO:0000256" key="14">
    <source>
        <dbReference type="PROSITE-ProRule" id="PRU00169"/>
    </source>
</evidence>
<dbReference type="SMART" id="SM00388">
    <property type="entry name" value="HisKA"/>
    <property type="match status" value="1"/>
</dbReference>
<organism evidence="17 18">
    <name type="scientific">Desulfobulbus oligotrophicus</name>
    <dbReference type="NCBI Taxonomy" id="1909699"/>
    <lineage>
        <taxon>Bacteria</taxon>
        <taxon>Pseudomonadati</taxon>
        <taxon>Thermodesulfobacteriota</taxon>
        <taxon>Desulfobulbia</taxon>
        <taxon>Desulfobulbales</taxon>
        <taxon>Desulfobulbaceae</taxon>
        <taxon>Desulfobulbus</taxon>
    </lineage>
</organism>
<dbReference type="InterPro" id="IPR005467">
    <property type="entry name" value="His_kinase_dom"/>
</dbReference>
<keyword evidence="11" id="KW-1133">Transmembrane helix</keyword>
<feature type="modified residue" description="4-aspartylphosphate" evidence="14">
    <location>
        <position position="498"/>
    </location>
</feature>
<dbReference type="InterPro" id="IPR011006">
    <property type="entry name" value="CheY-like_superfamily"/>
</dbReference>
<dbReference type="FunFam" id="1.10.287.130:FF:000003">
    <property type="entry name" value="Histidine kinase"/>
    <property type="match status" value="1"/>
</dbReference>
<evidence type="ECO:0000256" key="1">
    <source>
        <dbReference type="ARBA" id="ARBA00000085"/>
    </source>
</evidence>
<sequence>MLTAPLFADFADPLGDLTLIHAHLVQEVDDHSFFCLNHFGHHIASADFPLPTPLAISCIQDNKQKLSSGTFQLKDRNYILYLVPDLPGYVLATSDTKKMSNCSTPWAASAIRLAIRLFLVQREANETTNRLRIQKKQFDRKSEVLERKFQEIMAENEQNYRKIQEQQLNYSETLQAEIHKQTEELLLAKKAAEAANIAKSEFLAAMSHEIRTPMNGIIGFTDMLLDTALDTEQEEFAQTIKHSADALLFLINDILDFSKVEAGKLTLESVSFDPESIAQDVCDLIHPKVASQSVEVLCRVDDTVPAAVTGDPGRFRQVLLNLMGNSVKFTKQGELELSLMTAKETEDTITLHTKVRDTGIGIPADKLESIFETFQQADGSTTRKYGGTGLGLAICRKIASLMDGHVWAESTVGQGSTFHFTAQFKKVAHQQAKDFKTVALTGKRILLVDDNPNNLDILSHTLRSAAFKVTTVSDSSTVPALLRQSYRQGVSFDLIILDMHMPDPDGSTLAHLIRHHIPETADIPLIAHTSFQEKNVRHWETIGFDAILSKPIRRETLFKTIEKLLSTDERAAGTTSAGKTSTNGISALKKPSSTARILLAEDNPVNQKLTVLILNKLGYEVEVAADGRKAVNTYTASPDDFDLILMDVQMPEMDGLAATRELRSRGFEAVPIIAMTANAVKGDREICLEAGMNDYIAKPVKRELVDETLEKWLQHRLG</sequence>
<evidence type="ECO:0000256" key="6">
    <source>
        <dbReference type="ARBA" id="ARBA00022679"/>
    </source>
</evidence>
<dbReference type="Proteomes" id="UP000596092">
    <property type="component" value="Chromosome"/>
</dbReference>
<evidence type="ECO:0000313" key="17">
    <source>
        <dbReference type="EMBL" id="QQG65555.1"/>
    </source>
</evidence>
<evidence type="ECO:0000256" key="11">
    <source>
        <dbReference type="ARBA" id="ARBA00022989"/>
    </source>
</evidence>
<dbReference type="CDD" id="cd17546">
    <property type="entry name" value="REC_hyHK_CKI1_RcsC-like"/>
    <property type="match status" value="2"/>
</dbReference>
<evidence type="ECO:0000256" key="7">
    <source>
        <dbReference type="ARBA" id="ARBA00022692"/>
    </source>
</evidence>
<dbReference type="PROSITE" id="PS50110">
    <property type="entry name" value="RESPONSE_REGULATORY"/>
    <property type="match status" value="2"/>
</dbReference>
<protein>
    <recommendedName>
        <fullName evidence="3">histidine kinase</fullName>
        <ecNumber evidence="3">2.7.13.3</ecNumber>
    </recommendedName>
</protein>
<dbReference type="SUPFAM" id="SSF55874">
    <property type="entry name" value="ATPase domain of HSP90 chaperone/DNA topoisomerase II/histidine kinase"/>
    <property type="match status" value="1"/>
</dbReference>
<dbReference type="InterPro" id="IPR003661">
    <property type="entry name" value="HisK_dim/P_dom"/>
</dbReference>